<evidence type="ECO:0000313" key="2">
    <source>
        <dbReference type="EnsemblMetazoa" id="GPAI030302-PA"/>
    </source>
</evidence>
<dbReference type="Proteomes" id="UP000092445">
    <property type="component" value="Unassembled WGS sequence"/>
</dbReference>
<protein>
    <submittedName>
        <fullName evidence="2">Uncharacterized protein</fullName>
    </submittedName>
</protein>
<reference evidence="2" key="2">
    <citation type="submission" date="2020-05" db="UniProtKB">
        <authorList>
            <consortium name="EnsemblMetazoa"/>
        </authorList>
    </citation>
    <scope>IDENTIFICATION</scope>
    <source>
        <strain evidence="2">IAEA</strain>
    </source>
</reference>
<keyword evidence="1" id="KW-1133">Transmembrane helix</keyword>
<keyword evidence="1" id="KW-0812">Transmembrane</keyword>
<dbReference type="VEuPathDB" id="VectorBase:GPAI030302"/>
<keyword evidence="3" id="KW-1185">Reference proteome</keyword>
<evidence type="ECO:0000313" key="3">
    <source>
        <dbReference type="Proteomes" id="UP000092445"/>
    </source>
</evidence>
<reference evidence="3" key="1">
    <citation type="submission" date="2014-03" db="EMBL/GenBank/DDBJ databases">
        <authorList>
            <person name="Aksoy S."/>
            <person name="Warren W."/>
            <person name="Wilson R.K."/>
        </authorList>
    </citation>
    <scope>NUCLEOTIDE SEQUENCE [LARGE SCALE GENOMIC DNA]</scope>
    <source>
        <strain evidence="3">IAEA</strain>
    </source>
</reference>
<dbReference type="EnsemblMetazoa" id="GPAI030302-RA">
    <property type="protein sequence ID" value="GPAI030302-PA"/>
    <property type="gene ID" value="GPAI030302"/>
</dbReference>
<sequence length="134" mass="15321">MFLDLGASLAPLILTSFDLKYRGLKFFNKLRSPTKNIFGTVMMLTALFFCIREGFAAMPKKAISKFKGFWINSISKLYVNGTIVEFMTSKQEINIYTKKLKTTTLTTKNPSFSQILLRSSIKAFYRGKNILSYD</sequence>
<evidence type="ECO:0000256" key="1">
    <source>
        <dbReference type="SAM" id="Phobius"/>
    </source>
</evidence>
<accession>A0A1B0A021</accession>
<keyword evidence="1" id="KW-0472">Membrane</keyword>
<dbReference type="AlphaFoldDB" id="A0A1B0A021"/>
<feature type="transmembrane region" description="Helical" evidence="1">
    <location>
        <begin position="37"/>
        <end position="55"/>
    </location>
</feature>
<name>A0A1B0A021_GLOPL</name>
<proteinExistence type="predicted"/>
<organism evidence="2 3">
    <name type="scientific">Glossina pallidipes</name>
    <name type="common">Tsetse fly</name>
    <dbReference type="NCBI Taxonomy" id="7398"/>
    <lineage>
        <taxon>Eukaryota</taxon>
        <taxon>Metazoa</taxon>
        <taxon>Ecdysozoa</taxon>
        <taxon>Arthropoda</taxon>
        <taxon>Hexapoda</taxon>
        <taxon>Insecta</taxon>
        <taxon>Pterygota</taxon>
        <taxon>Neoptera</taxon>
        <taxon>Endopterygota</taxon>
        <taxon>Diptera</taxon>
        <taxon>Brachycera</taxon>
        <taxon>Muscomorpha</taxon>
        <taxon>Hippoboscoidea</taxon>
        <taxon>Glossinidae</taxon>
        <taxon>Glossina</taxon>
    </lineage>
</organism>